<feature type="transmembrane region" description="Helical" evidence="6">
    <location>
        <begin position="202"/>
        <end position="219"/>
    </location>
</feature>
<accession>A0A9D1V6B6</accession>
<sequence>MPEQNNVETQPTGLKKSLRLVYVYAIAAGAIFTFIGYWDTIFYEYCGAGTFLGFALMTLLILPIAMVYCELAPLFPKAGGELIYNTVGINKHVGFFSSWLIMAAWIAVPPSAVMAIVQWLFHVLHVPTSFLLIEVVALVSLVGYCMLSLQNVEIAGKIQLYMLIFAIGGCLVATVAFLFSGVWSWDNFQNFFYTQVEGHFGIPGWVIGMALLITPFFGFETVPQMVEEGDFPIKDSNKAILGSIVTCGIIYALFFFGLGGMPVQPLVEEGGAAVGGFLAITMMEQLGGGWGVFAVVFGIAAILCAIGTCLLGFWLSTVRLLYAMGENNFLPKVFTKVNRHQQPILPNILLLAISLVFLLLQNATTFMNDFFNLMSFGCACAYAITMISAMRIHKSHPELTSPYKLKGGNFTRVLALIISVVIAFFCTLGQSAGSWKSFGIYIGIGALLWLWMVCVNWKKHKVTIETVAGTKEY</sequence>
<evidence type="ECO:0000256" key="1">
    <source>
        <dbReference type="ARBA" id="ARBA00004651"/>
    </source>
</evidence>
<keyword evidence="4 6" id="KW-1133">Transmembrane helix</keyword>
<evidence type="ECO:0000313" key="8">
    <source>
        <dbReference type="Proteomes" id="UP000824193"/>
    </source>
</evidence>
<feature type="transmembrane region" description="Helical" evidence="6">
    <location>
        <begin position="96"/>
        <end position="121"/>
    </location>
</feature>
<protein>
    <submittedName>
        <fullName evidence="7">APC family permease</fullName>
    </submittedName>
</protein>
<feature type="transmembrane region" description="Helical" evidence="6">
    <location>
        <begin position="438"/>
        <end position="457"/>
    </location>
</feature>
<reference evidence="7" key="1">
    <citation type="journal article" date="2021" name="PeerJ">
        <title>Extensive microbial diversity within the chicken gut microbiome revealed by metagenomics and culture.</title>
        <authorList>
            <person name="Gilroy R."/>
            <person name="Ravi A."/>
            <person name="Getino M."/>
            <person name="Pursley I."/>
            <person name="Horton D.L."/>
            <person name="Alikhan N.F."/>
            <person name="Baker D."/>
            <person name="Gharbi K."/>
            <person name="Hall N."/>
            <person name="Watson M."/>
            <person name="Adriaenssens E.M."/>
            <person name="Foster-Nyarko E."/>
            <person name="Jarju S."/>
            <person name="Secka A."/>
            <person name="Antonio M."/>
            <person name="Oren A."/>
            <person name="Chaudhuri R.R."/>
            <person name="La Ragione R."/>
            <person name="Hildebrand F."/>
            <person name="Pallen M.J."/>
        </authorList>
    </citation>
    <scope>NUCLEOTIDE SEQUENCE</scope>
    <source>
        <strain evidence="7">2239</strain>
    </source>
</reference>
<comment type="subcellular location">
    <subcellularLocation>
        <location evidence="1">Cell membrane</location>
        <topology evidence="1">Multi-pass membrane protein</topology>
    </subcellularLocation>
</comment>
<evidence type="ECO:0000256" key="6">
    <source>
        <dbReference type="SAM" id="Phobius"/>
    </source>
</evidence>
<feature type="transmembrane region" description="Helical" evidence="6">
    <location>
        <begin position="290"/>
        <end position="323"/>
    </location>
</feature>
<organism evidence="7 8">
    <name type="scientific">Candidatus Allofournierella pullicola</name>
    <dbReference type="NCBI Taxonomy" id="2838596"/>
    <lineage>
        <taxon>Bacteria</taxon>
        <taxon>Bacillati</taxon>
        <taxon>Bacillota</taxon>
        <taxon>Clostridia</taxon>
        <taxon>Eubacteriales</taxon>
        <taxon>Oscillospiraceae</taxon>
        <taxon>Allofournierella</taxon>
    </lineage>
</organism>
<feature type="transmembrane region" description="Helical" evidence="6">
    <location>
        <begin position="370"/>
        <end position="392"/>
    </location>
</feature>
<dbReference type="InterPro" id="IPR050367">
    <property type="entry name" value="APC_superfamily"/>
</dbReference>
<name>A0A9D1V6B6_9FIRM</name>
<reference evidence="7" key="2">
    <citation type="submission" date="2021-04" db="EMBL/GenBank/DDBJ databases">
        <authorList>
            <person name="Gilroy R."/>
        </authorList>
    </citation>
    <scope>NUCLEOTIDE SEQUENCE</scope>
    <source>
        <strain evidence="7">2239</strain>
    </source>
</reference>
<evidence type="ECO:0000256" key="2">
    <source>
        <dbReference type="ARBA" id="ARBA00022475"/>
    </source>
</evidence>
<evidence type="ECO:0000256" key="5">
    <source>
        <dbReference type="ARBA" id="ARBA00023136"/>
    </source>
</evidence>
<dbReference type="Gene3D" id="1.20.1740.10">
    <property type="entry name" value="Amino acid/polyamine transporter I"/>
    <property type="match status" value="1"/>
</dbReference>
<feature type="transmembrane region" description="Helical" evidence="6">
    <location>
        <begin position="127"/>
        <end position="149"/>
    </location>
</feature>
<dbReference type="InterPro" id="IPR002293">
    <property type="entry name" value="AA/rel_permease1"/>
</dbReference>
<feature type="transmembrane region" description="Helical" evidence="6">
    <location>
        <begin position="239"/>
        <end position="258"/>
    </location>
</feature>
<dbReference type="Pfam" id="PF13520">
    <property type="entry name" value="AA_permease_2"/>
    <property type="match status" value="1"/>
</dbReference>
<evidence type="ECO:0000256" key="3">
    <source>
        <dbReference type="ARBA" id="ARBA00022692"/>
    </source>
</evidence>
<feature type="transmembrane region" description="Helical" evidence="6">
    <location>
        <begin position="20"/>
        <end position="38"/>
    </location>
</feature>
<comment type="caution">
    <text evidence="7">The sequence shown here is derived from an EMBL/GenBank/DDBJ whole genome shotgun (WGS) entry which is preliminary data.</text>
</comment>
<keyword evidence="5 6" id="KW-0472">Membrane</keyword>
<feature type="transmembrane region" description="Helical" evidence="6">
    <location>
        <begin position="344"/>
        <end position="364"/>
    </location>
</feature>
<dbReference type="PIRSF" id="PIRSF006060">
    <property type="entry name" value="AA_transporter"/>
    <property type="match status" value="1"/>
</dbReference>
<dbReference type="GO" id="GO:0005886">
    <property type="term" value="C:plasma membrane"/>
    <property type="evidence" value="ECO:0007669"/>
    <property type="project" value="UniProtKB-SubCell"/>
</dbReference>
<dbReference type="PANTHER" id="PTHR42770">
    <property type="entry name" value="AMINO ACID TRANSPORTER-RELATED"/>
    <property type="match status" value="1"/>
</dbReference>
<keyword evidence="3 6" id="KW-0812">Transmembrane</keyword>
<keyword evidence="2" id="KW-1003">Cell membrane</keyword>
<evidence type="ECO:0000256" key="4">
    <source>
        <dbReference type="ARBA" id="ARBA00022989"/>
    </source>
</evidence>
<dbReference type="AlphaFoldDB" id="A0A9D1V6B6"/>
<feature type="transmembrane region" description="Helical" evidence="6">
    <location>
        <begin position="161"/>
        <end position="182"/>
    </location>
</feature>
<proteinExistence type="predicted"/>
<dbReference type="Proteomes" id="UP000824193">
    <property type="component" value="Unassembled WGS sequence"/>
</dbReference>
<gene>
    <name evidence="7" type="ORF">H9865_11760</name>
</gene>
<dbReference type="GO" id="GO:0022857">
    <property type="term" value="F:transmembrane transporter activity"/>
    <property type="evidence" value="ECO:0007669"/>
    <property type="project" value="InterPro"/>
</dbReference>
<feature type="transmembrane region" description="Helical" evidence="6">
    <location>
        <begin position="413"/>
        <end position="432"/>
    </location>
</feature>
<dbReference type="EMBL" id="DXFW01000039">
    <property type="protein sequence ID" value="HIX06753.1"/>
    <property type="molecule type" value="Genomic_DNA"/>
</dbReference>
<evidence type="ECO:0000313" key="7">
    <source>
        <dbReference type="EMBL" id="HIX06753.1"/>
    </source>
</evidence>
<dbReference type="PANTHER" id="PTHR42770:SF7">
    <property type="entry name" value="MEMBRANE PROTEIN"/>
    <property type="match status" value="1"/>
</dbReference>
<feature type="transmembrane region" description="Helical" evidence="6">
    <location>
        <begin position="50"/>
        <end position="75"/>
    </location>
</feature>